<feature type="domain" description="Starch synthase catalytic" evidence="11">
    <location>
        <begin position="81"/>
        <end position="319"/>
    </location>
</feature>
<comment type="catalytic activity">
    <reaction evidence="1">
        <text>[(1-&gt;4)-alpha-D-glucosyl](n) + ADP-alpha-D-glucose = [(1-&gt;4)-alpha-D-glucosyl](n+1) + ADP + H(+)</text>
        <dbReference type="Rhea" id="RHEA:18189"/>
        <dbReference type="Rhea" id="RHEA-COMP:9584"/>
        <dbReference type="Rhea" id="RHEA-COMP:9587"/>
        <dbReference type="ChEBI" id="CHEBI:15378"/>
        <dbReference type="ChEBI" id="CHEBI:15444"/>
        <dbReference type="ChEBI" id="CHEBI:57498"/>
        <dbReference type="ChEBI" id="CHEBI:456216"/>
        <dbReference type="EC" id="2.4.1.21"/>
    </reaction>
</comment>
<feature type="domain" description="Glycosyl transferase family 1" evidence="10">
    <location>
        <begin position="377"/>
        <end position="524"/>
    </location>
</feature>
<evidence type="ECO:0000259" key="10">
    <source>
        <dbReference type="Pfam" id="PF00534"/>
    </source>
</evidence>
<evidence type="ECO:0000256" key="9">
    <source>
        <dbReference type="SAM" id="MobiDB-lite"/>
    </source>
</evidence>
<evidence type="ECO:0000256" key="2">
    <source>
        <dbReference type="ARBA" id="ARBA00002764"/>
    </source>
</evidence>
<dbReference type="AlphaFoldDB" id="A0A5E6MC16"/>
<reference evidence="12 13" key="1">
    <citation type="submission" date="2019-09" db="EMBL/GenBank/DDBJ databases">
        <authorList>
            <person name="Cremers G."/>
        </authorList>
    </citation>
    <scope>NUCLEOTIDE SEQUENCE [LARGE SCALE GENOMIC DNA]</scope>
    <source>
        <strain evidence="12">4A</strain>
    </source>
</reference>
<dbReference type="GO" id="GO:0009011">
    <property type="term" value="F:alpha-1,4-glucan glucosyltransferase (ADP-glucose donor) activity"/>
    <property type="evidence" value="ECO:0007669"/>
    <property type="project" value="UniProtKB-EC"/>
</dbReference>
<dbReference type="GO" id="GO:0005829">
    <property type="term" value="C:cytosol"/>
    <property type="evidence" value="ECO:0007669"/>
    <property type="project" value="TreeGrafter"/>
</dbReference>
<evidence type="ECO:0000256" key="4">
    <source>
        <dbReference type="ARBA" id="ARBA00010281"/>
    </source>
</evidence>
<dbReference type="Proteomes" id="UP000334923">
    <property type="component" value="Unassembled WGS sequence"/>
</dbReference>
<evidence type="ECO:0000256" key="6">
    <source>
        <dbReference type="ARBA" id="ARBA00022676"/>
    </source>
</evidence>
<evidence type="ECO:0000259" key="11">
    <source>
        <dbReference type="Pfam" id="PF08323"/>
    </source>
</evidence>
<feature type="non-terminal residue" evidence="12">
    <location>
        <position position="535"/>
    </location>
</feature>
<keyword evidence="6 12" id="KW-0328">Glycosyltransferase</keyword>
<dbReference type="Pfam" id="PF08323">
    <property type="entry name" value="Glyco_transf_5"/>
    <property type="match status" value="1"/>
</dbReference>
<dbReference type="PANTHER" id="PTHR45825:SF11">
    <property type="entry name" value="ALPHA AMYLASE DOMAIN-CONTAINING PROTEIN"/>
    <property type="match status" value="1"/>
</dbReference>
<proteinExistence type="inferred from homology"/>
<name>A0A5E6MC16_9BACT</name>
<evidence type="ECO:0000313" key="13">
    <source>
        <dbReference type="Proteomes" id="UP000334923"/>
    </source>
</evidence>
<keyword evidence="7 12" id="KW-0808">Transferase</keyword>
<dbReference type="SUPFAM" id="SSF53756">
    <property type="entry name" value="UDP-Glycosyltransferase/glycogen phosphorylase"/>
    <property type="match status" value="1"/>
</dbReference>
<dbReference type="PANTHER" id="PTHR45825">
    <property type="entry name" value="GRANULE-BOUND STARCH SYNTHASE 1, CHLOROPLASTIC/AMYLOPLASTIC"/>
    <property type="match status" value="1"/>
</dbReference>
<dbReference type="Pfam" id="PF00534">
    <property type="entry name" value="Glycos_transf_1"/>
    <property type="match status" value="1"/>
</dbReference>
<comment type="pathway">
    <text evidence="3">Glycan biosynthesis; glycogen biosynthesis.</text>
</comment>
<dbReference type="Gene3D" id="3.40.50.2000">
    <property type="entry name" value="Glycogen Phosphorylase B"/>
    <property type="match status" value="2"/>
</dbReference>
<keyword evidence="8" id="KW-0320">Glycogen biosynthesis</keyword>
<dbReference type="InterPro" id="IPR001296">
    <property type="entry name" value="Glyco_trans_1"/>
</dbReference>
<feature type="compositionally biased region" description="Basic residues" evidence="9">
    <location>
        <begin position="7"/>
        <end position="20"/>
    </location>
</feature>
<sequence>MKPSERSRKKQSHPSQRRGKWTAAPGKESAALPSKPELQEMANEALQASEEKPGRTRKVSARPAVPRRKTPPPASAEIRRKIVFVAAECAPLAKVGGVGDAVEGLALALARRGHDVRVILPFYAGIDRAKAAARLLGSCCVHMGAGQEQWIAVWETFLGAERVPVWLVEYQSYFGRSGVYDEPSGEYDDNAFRFALLSKAALEICKSLAFIPDIFHVHDWPAALVPVFLKAWPHLLSPFGRSASVLTLHNVGHQGKYGSVVLPYLGLDWERFRPDFIEDHGEVNLLKAGVHDADLLTTVSPAYAEEIQETVGGCGLAPFFARRKADLHGILNGVDEARWEPTTDPLLPANFSAQDLAGKARCKEALQRRLGLPGRPDLPLFAMVSRLHLQKGIHLVRDALPSLLREESIQCIFLGTGEREFEEFLRWLAREFPDKVAASIGFSEELSHWIFAGSDFFLMPSLYEPCGLSQLYAMRYGSIPVARATGGIKDTVIDLKDPARKGTGLLFFEPTGEGVGSACRRAIKLWKKSPSTVAA</sequence>
<protein>
    <recommendedName>
        <fullName evidence="5">starch synthase</fullName>
        <ecNumber evidence="5">2.4.1.21</ecNumber>
    </recommendedName>
</protein>
<dbReference type="GO" id="GO:0005978">
    <property type="term" value="P:glycogen biosynthetic process"/>
    <property type="evidence" value="ECO:0007669"/>
    <property type="project" value="UniProtKB-KW"/>
</dbReference>
<feature type="compositionally biased region" description="Basic residues" evidence="9">
    <location>
        <begin position="55"/>
        <end position="70"/>
    </location>
</feature>
<dbReference type="GO" id="GO:0004373">
    <property type="term" value="F:alpha-1,4-glucan glucosyltransferase (UDP-glucose donor) activity"/>
    <property type="evidence" value="ECO:0007669"/>
    <property type="project" value="InterPro"/>
</dbReference>
<feature type="region of interest" description="Disordered" evidence="9">
    <location>
        <begin position="1"/>
        <end position="74"/>
    </location>
</feature>
<dbReference type="RefSeq" id="WP_142660259.1">
    <property type="nucleotide sequence ID" value="NZ_CABFVA020000074.1"/>
</dbReference>
<accession>A0A5E6MC16</accession>
<comment type="function">
    <text evidence="2">Synthesizes alpha-1,4-glucan chains using ADP-glucose.</text>
</comment>
<dbReference type="EMBL" id="CABFVA020000074">
    <property type="protein sequence ID" value="VVM06778.1"/>
    <property type="molecule type" value="Genomic_DNA"/>
</dbReference>
<dbReference type="HAMAP" id="MF_00484">
    <property type="entry name" value="Glycogen_synth"/>
    <property type="match status" value="1"/>
</dbReference>
<evidence type="ECO:0000256" key="3">
    <source>
        <dbReference type="ARBA" id="ARBA00004964"/>
    </source>
</evidence>
<evidence type="ECO:0000256" key="7">
    <source>
        <dbReference type="ARBA" id="ARBA00022679"/>
    </source>
</evidence>
<evidence type="ECO:0000256" key="5">
    <source>
        <dbReference type="ARBA" id="ARBA00012588"/>
    </source>
</evidence>
<keyword evidence="13" id="KW-1185">Reference proteome</keyword>
<evidence type="ECO:0000313" key="12">
    <source>
        <dbReference type="EMBL" id="VVM06778.1"/>
    </source>
</evidence>
<evidence type="ECO:0000256" key="1">
    <source>
        <dbReference type="ARBA" id="ARBA00001478"/>
    </source>
</evidence>
<comment type="similarity">
    <text evidence="4">Belongs to the glycosyltransferase 1 family. Bacterial/plant glycogen synthase subfamily.</text>
</comment>
<dbReference type="CDD" id="cd03791">
    <property type="entry name" value="GT5_Glycogen_synthase_DULL1-like"/>
    <property type="match status" value="1"/>
</dbReference>
<dbReference type="EC" id="2.4.1.21" evidence="5"/>
<organism evidence="12 13">
    <name type="scientific">Methylacidimicrobium tartarophylax</name>
    <dbReference type="NCBI Taxonomy" id="1041768"/>
    <lineage>
        <taxon>Bacteria</taxon>
        <taxon>Pseudomonadati</taxon>
        <taxon>Verrucomicrobiota</taxon>
        <taxon>Methylacidimicrobium</taxon>
    </lineage>
</organism>
<dbReference type="InterPro" id="IPR013534">
    <property type="entry name" value="Starch_synth_cat_dom"/>
</dbReference>
<evidence type="ECO:0000256" key="8">
    <source>
        <dbReference type="ARBA" id="ARBA00023056"/>
    </source>
</evidence>
<gene>
    <name evidence="12" type="primary">glgA</name>
    <name evidence="12" type="ORF">MAMT_01414</name>
</gene>
<dbReference type="InterPro" id="IPR011835">
    <property type="entry name" value="GS/SS"/>
</dbReference>
<dbReference type="OrthoDB" id="9808590at2"/>
<dbReference type="NCBIfam" id="TIGR02095">
    <property type="entry name" value="glgA"/>
    <property type="match status" value="1"/>
</dbReference>